<dbReference type="Proteomes" id="UP000295008">
    <property type="component" value="Unassembled WGS sequence"/>
</dbReference>
<evidence type="ECO:0000313" key="2">
    <source>
        <dbReference type="EMBL" id="TCL56790.1"/>
    </source>
</evidence>
<evidence type="ECO:0008006" key="4">
    <source>
        <dbReference type="Google" id="ProtNLM"/>
    </source>
</evidence>
<dbReference type="RefSeq" id="WP_132017233.1">
    <property type="nucleotide sequence ID" value="NZ_SLUN01000048.1"/>
</dbReference>
<evidence type="ECO:0000256" key="1">
    <source>
        <dbReference type="SAM" id="SignalP"/>
    </source>
</evidence>
<proteinExistence type="predicted"/>
<feature type="signal peptide" evidence="1">
    <location>
        <begin position="1"/>
        <end position="23"/>
    </location>
</feature>
<dbReference type="AlphaFoldDB" id="A0A4R1QY50"/>
<name>A0A4R1QY50_HYDET</name>
<accession>A0A4R1QY50</accession>
<feature type="chain" id="PRO_5039104496" description="Lipoprotein" evidence="1">
    <location>
        <begin position="24"/>
        <end position="197"/>
    </location>
</feature>
<keyword evidence="1" id="KW-0732">Signal</keyword>
<protein>
    <recommendedName>
        <fullName evidence="4">Lipoprotein</fullName>
    </recommendedName>
</protein>
<gene>
    <name evidence="2" type="ORF">EDC14_10483</name>
</gene>
<keyword evidence="3" id="KW-1185">Reference proteome</keyword>
<reference evidence="2 3" key="1">
    <citation type="submission" date="2019-03" db="EMBL/GenBank/DDBJ databases">
        <title>Genomic Encyclopedia of Type Strains, Phase IV (KMG-IV): sequencing the most valuable type-strain genomes for metagenomic binning, comparative biology and taxonomic classification.</title>
        <authorList>
            <person name="Goeker M."/>
        </authorList>
    </citation>
    <scope>NUCLEOTIDE SEQUENCE [LARGE SCALE GENOMIC DNA]</scope>
    <source>
        <strain evidence="2 3">LX-B</strain>
    </source>
</reference>
<evidence type="ECO:0000313" key="3">
    <source>
        <dbReference type="Proteomes" id="UP000295008"/>
    </source>
</evidence>
<sequence>MKRFVNILLPAITMAALTACVCAPVFSVPDPLGGIEQAIGQGNASAGFQVSELFQWPIRDQTYPMDNRRLFGSYSLFKSESFEMNLRRENSQSYFGVAPRAPWYYADASLSLGGTLRFTDQIILDFSIDRSFPDKDQFPKILGKKIPKMFQVYKGSITCQFNEHWGAYLGYRSPAEKRNPTIQYANRGMALRFYYNY</sequence>
<comment type="caution">
    <text evidence="2">The sequence shown here is derived from an EMBL/GenBank/DDBJ whole genome shotgun (WGS) entry which is preliminary data.</text>
</comment>
<dbReference type="PROSITE" id="PS51257">
    <property type="entry name" value="PROKAR_LIPOPROTEIN"/>
    <property type="match status" value="1"/>
</dbReference>
<dbReference type="EMBL" id="SLUN01000048">
    <property type="protein sequence ID" value="TCL56790.1"/>
    <property type="molecule type" value="Genomic_DNA"/>
</dbReference>
<organism evidence="2 3">
    <name type="scientific">Hydrogenispora ethanolica</name>
    <dbReference type="NCBI Taxonomy" id="1082276"/>
    <lineage>
        <taxon>Bacteria</taxon>
        <taxon>Bacillati</taxon>
        <taxon>Bacillota</taxon>
        <taxon>Hydrogenispora</taxon>
    </lineage>
</organism>